<evidence type="ECO:0000259" key="6">
    <source>
        <dbReference type="Pfam" id="PF02558"/>
    </source>
</evidence>
<sequence>MKVAVLGAGAGGAASVVQLVNAGHEVTFWARSEATIHDHIKSGGVHYEGQLGEGLAAPSLITSDLSLAVQGADVAIIALPTYSHSSMAAMLAGAKWPSSKLVILNPGHTGGALDFAESFRRAGASAPPVVEFSTLTYVARKHRPDGVRVTGAARQVRSAVLGGSRQHLDVASQLFPAARPVRDVIASGLSNVNMMLHPPGAVLSAAWVEATKGNFTFYCDAMTPGVARVMQALDGERRAVAAAFDLSLPNLIEEMKAIGTVEDNVADVHDYRSAIAGGEANSRIMAPDSFQNRYYREDFGHGLLPFLELAAIAGVKTPTAESLFNLASAATGVDYRVDGRTAQLMGIAGLSKEQLCKKVAVG</sequence>
<proteinExistence type="predicted"/>
<dbReference type="Pfam" id="PF02317">
    <property type="entry name" value="Octopine_DH"/>
    <property type="match status" value="1"/>
</dbReference>
<dbReference type="Pfam" id="PF02558">
    <property type="entry name" value="ApbA"/>
    <property type="match status" value="1"/>
</dbReference>
<dbReference type="EMBL" id="UIGB01000001">
    <property type="protein sequence ID" value="SUU86133.1"/>
    <property type="molecule type" value="Genomic_DNA"/>
</dbReference>
<feature type="domain" description="Opine dehydrogenase" evidence="5">
    <location>
        <begin position="181"/>
        <end position="330"/>
    </location>
</feature>
<dbReference type="InterPro" id="IPR008927">
    <property type="entry name" value="6-PGluconate_DH-like_C_sf"/>
</dbReference>
<dbReference type="UniPathway" id="UPA00028">
    <property type="reaction ID" value="UER00004"/>
</dbReference>
<dbReference type="InterPro" id="IPR036291">
    <property type="entry name" value="NAD(P)-bd_dom_sf"/>
</dbReference>
<dbReference type="InterPro" id="IPR013332">
    <property type="entry name" value="KPR_N"/>
</dbReference>
<keyword evidence="3" id="KW-0566">Pantothenate biosynthesis</keyword>
<dbReference type="InterPro" id="IPR051729">
    <property type="entry name" value="Opine/Lysopine_DH"/>
</dbReference>
<dbReference type="Proteomes" id="UP000254343">
    <property type="component" value="Unassembled WGS sequence"/>
</dbReference>
<dbReference type="AlphaFoldDB" id="A0A380WCM4"/>
<reference evidence="7 8" key="1">
    <citation type="submission" date="2018-06" db="EMBL/GenBank/DDBJ databases">
        <authorList>
            <consortium name="Pathogen Informatics"/>
            <person name="Doyle S."/>
        </authorList>
    </citation>
    <scope>NUCLEOTIDE SEQUENCE [LARGE SCALE GENOMIC DNA]</scope>
    <source>
        <strain evidence="7 8">NCTC12722</strain>
    </source>
</reference>
<dbReference type="PANTHER" id="PTHR38015">
    <property type="entry name" value="BLR6086 PROTEIN"/>
    <property type="match status" value="1"/>
</dbReference>
<evidence type="ECO:0000259" key="5">
    <source>
        <dbReference type="Pfam" id="PF02317"/>
    </source>
</evidence>
<evidence type="ECO:0000313" key="7">
    <source>
        <dbReference type="EMBL" id="SUU86133.1"/>
    </source>
</evidence>
<dbReference type="GO" id="GO:0008677">
    <property type="term" value="F:2-dehydropantoate 2-reductase activity"/>
    <property type="evidence" value="ECO:0007669"/>
    <property type="project" value="UniProtKB-EC"/>
</dbReference>
<dbReference type="InterPro" id="IPR013328">
    <property type="entry name" value="6PGD_dom2"/>
</dbReference>
<evidence type="ECO:0000256" key="4">
    <source>
        <dbReference type="ARBA" id="ARBA00048793"/>
    </source>
</evidence>
<protein>
    <recommendedName>
        <fullName evidence="2">2-dehydropantoate 2-reductase</fullName>
    </recommendedName>
</protein>
<keyword evidence="7" id="KW-0560">Oxidoreductase</keyword>
<dbReference type="SUPFAM" id="SSF51735">
    <property type="entry name" value="NAD(P)-binding Rossmann-fold domains"/>
    <property type="match status" value="1"/>
</dbReference>
<evidence type="ECO:0000256" key="3">
    <source>
        <dbReference type="ARBA" id="ARBA00022655"/>
    </source>
</evidence>
<organism evidence="7 8">
    <name type="scientific">Afipia felis</name>
    <name type="common">Cat scratch disease bacillus</name>
    <dbReference type="NCBI Taxonomy" id="1035"/>
    <lineage>
        <taxon>Bacteria</taxon>
        <taxon>Pseudomonadati</taxon>
        <taxon>Pseudomonadota</taxon>
        <taxon>Alphaproteobacteria</taxon>
        <taxon>Hyphomicrobiales</taxon>
        <taxon>Nitrobacteraceae</taxon>
        <taxon>Afipia</taxon>
    </lineage>
</organism>
<dbReference type="Gene3D" id="3.40.50.720">
    <property type="entry name" value="NAD(P)-binding Rossmann-like Domain"/>
    <property type="match status" value="1"/>
</dbReference>
<evidence type="ECO:0000256" key="1">
    <source>
        <dbReference type="ARBA" id="ARBA00004994"/>
    </source>
</evidence>
<dbReference type="RefSeq" id="WP_002716957.1">
    <property type="nucleotide sequence ID" value="NZ_UFSI01000001.1"/>
</dbReference>
<feature type="domain" description="Ketopantoate reductase N-terminal" evidence="6">
    <location>
        <begin position="3"/>
        <end position="107"/>
    </location>
</feature>
<gene>
    <name evidence="7" type="primary">odh</name>
    <name evidence="7" type="ORF">NCTC12722_03355</name>
</gene>
<dbReference type="GO" id="GO:0015940">
    <property type="term" value="P:pantothenate biosynthetic process"/>
    <property type="evidence" value="ECO:0007669"/>
    <property type="project" value="UniProtKB-UniPathway"/>
</dbReference>
<dbReference type="InterPro" id="IPR003421">
    <property type="entry name" value="Opine_DH"/>
</dbReference>
<comment type="catalytic activity">
    <reaction evidence="4">
        <text>(R)-pantoate + NADP(+) = 2-dehydropantoate + NADPH + H(+)</text>
        <dbReference type="Rhea" id="RHEA:16233"/>
        <dbReference type="ChEBI" id="CHEBI:11561"/>
        <dbReference type="ChEBI" id="CHEBI:15378"/>
        <dbReference type="ChEBI" id="CHEBI:15980"/>
        <dbReference type="ChEBI" id="CHEBI:57783"/>
        <dbReference type="ChEBI" id="CHEBI:58349"/>
        <dbReference type="EC" id="1.1.1.169"/>
    </reaction>
</comment>
<name>A0A380WCM4_AFIFE</name>
<dbReference type="SUPFAM" id="SSF48179">
    <property type="entry name" value="6-phosphogluconate dehydrogenase C-terminal domain-like"/>
    <property type="match status" value="1"/>
</dbReference>
<accession>A0A380WCM4</accession>
<evidence type="ECO:0000256" key="2">
    <source>
        <dbReference type="ARBA" id="ARBA00019465"/>
    </source>
</evidence>
<comment type="pathway">
    <text evidence="1">Cofactor biosynthesis; (R)-pantothenate biosynthesis; (R)-pantoate from 3-methyl-2-oxobutanoate: step 2/2.</text>
</comment>
<dbReference type="PANTHER" id="PTHR38015:SF1">
    <property type="entry name" value="OPINE DEHYDROGENASE DOMAIN-CONTAINING PROTEIN"/>
    <property type="match status" value="1"/>
</dbReference>
<dbReference type="OrthoDB" id="6135265at2"/>
<evidence type="ECO:0000313" key="8">
    <source>
        <dbReference type="Proteomes" id="UP000254343"/>
    </source>
</evidence>
<dbReference type="Gene3D" id="1.10.1040.10">
    <property type="entry name" value="N-(1-d-carboxylethyl)-l-norvaline Dehydrogenase, domain 2"/>
    <property type="match status" value="1"/>
</dbReference>